<keyword evidence="3" id="KW-1185">Reference proteome</keyword>
<dbReference type="EMBL" id="JAGHQM010000126">
    <property type="protein sequence ID" value="KAH0565188.1"/>
    <property type="molecule type" value="Genomic_DNA"/>
</dbReference>
<keyword evidence="1" id="KW-0812">Transmembrane</keyword>
<proteinExistence type="predicted"/>
<evidence type="ECO:0000313" key="2">
    <source>
        <dbReference type="EMBL" id="KAH0565188.1"/>
    </source>
</evidence>
<name>A0A9P8RT47_9PEZI</name>
<comment type="caution">
    <text evidence="2">The sequence shown here is derived from an EMBL/GenBank/DDBJ whole genome shotgun (WGS) entry which is preliminary data.</text>
</comment>
<organism evidence="2 3">
    <name type="scientific">Trichoglossum hirsutum</name>
    <dbReference type="NCBI Taxonomy" id="265104"/>
    <lineage>
        <taxon>Eukaryota</taxon>
        <taxon>Fungi</taxon>
        <taxon>Dikarya</taxon>
        <taxon>Ascomycota</taxon>
        <taxon>Pezizomycotina</taxon>
        <taxon>Geoglossomycetes</taxon>
        <taxon>Geoglossales</taxon>
        <taxon>Geoglossaceae</taxon>
        <taxon>Trichoglossum</taxon>
    </lineage>
</organism>
<sequence>MRGLCLILRASKLAHNDLHAAVRSGAMCMVVRTREWKPRDGDILEGCSIEMKSGGEPEGAKGDSVGLAGGNGLTKDAELASLGFSHLAEDTEINLSIKAPYIPDRQPTFAGKIAKLLIQSYRFRERSIEESYIDQSTTKIQGVCSLPPGYAICYVPYDMEVRPRWPSSTSKHQLIISSSTNFARVLFSLFQTIAGAYSLYASKGAQVKKWGFAAPGLTVISYVCVSVINGLGSLASSEYEALVLVHSSVMDEVVGRGGVAEGAVGTMERDGGLGMFGSETVKFARGDDGEVRGRRVDSFGSGNKPFLLLPPPKPLKRSRLGWPAQPYWGRRRILGLSLPWPRCRKEEEPTGLTLTIPAHSPFVRLPQPAYQSFLNVLSILLFLSAYAAPYLIIYRLTGFRANESPNDKSNGTIMWLVYGQVSAYATTMMERASGRLGLAGAAFHACSLYGVPGLVGYTRVVQMMREGNCST</sequence>
<evidence type="ECO:0000256" key="1">
    <source>
        <dbReference type="SAM" id="Phobius"/>
    </source>
</evidence>
<evidence type="ECO:0000313" key="3">
    <source>
        <dbReference type="Proteomes" id="UP000750711"/>
    </source>
</evidence>
<gene>
    <name evidence="2" type="ORF">GP486_001417</name>
</gene>
<reference evidence="2" key="1">
    <citation type="submission" date="2021-03" db="EMBL/GenBank/DDBJ databases">
        <title>Comparative genomics and phylogenomic investigation of the class Geoglossomycetes provide insights into ecological specialization and systematics.</title>
        <authorList>
            <person name="Melie T."/>
            <person name="Pirro S."/>
            <person name="Miller A.N."/>
            <person name="Quandt A."/>
        </authorList>
    </citation>
    <scope>NUCLEOTIDE SEQUENCE</scope>
    <source>
        <strain evidence="2">CAQ_001_2017</strain>
    </source>
</reference>
<dbReference type="AlphaFoldDB" id="A0A9P8RT47"/>
<dbReference type="Proteomes" id="UP000750711">
    <property type="component" value="Unassembled WGS sequence"/>
</dbReference>
<protein>
    <submittedName>
        <fullName evidence="2">Uncharacterized protein</fullName>
    </submittedName>
</protein>
<accession>A0A9P8RT47</accession>
<feature type="transmembrane region" description="Helical" evidence="1">
    <location>
        <begin position="373"/>
        <end position="393"/>
    </location>
</feature>
<feature type="transmembrane region" description="Helical" evidence="1">
    <location>
        <begin position="436"/>
        <end position="455"/>
    </location>
</feature>
<keyword evidence="1" id="KW-1133">Transmembrane helix</keyword>
<keyword evidence="1" id="KW-0472">Membrane</keyword>